<evidence type="ECO:0000313" key="2">
    <source>
        <dbReference type="Proteomes" id="UP001396334"/>
    </source>
</evidence>
<gene>
    <name evidence="1" type="ORF">V6N11_065069</name>
</gene>
<keyword evidence="2" id="KW-1185">Reference proteome</keyword>
<accession>A0ABR2SIQ3</accession>
<dbReference type="EMBL" id="JBBPBN010000014">
    <property type="protein sequence ID" value="KAK9025173.1"/>
    <property type="molecule type" value="Genomic_DNA"/>
</dbReference>
<evidence type="ECO:0008006" key="3">
    <source>
        <dbReference type="Google" id="ProtNLM"/>
    </source>
</evidence>
<name>A0ABR2SIQ3_9ROSI</name>
<protein>
    <recommendedName>
        <fullName evidence="3">DUF4283 domain-containing protein</fullName>
    </recommendedName>
</protein>
<proteinExistence type="predicted"/>
<reference evidence="1 2" key="1">
    <citation type="journal article" date="2024" name="G3 (Bethesda)">
        <title>Genome assembly of Hibiscus sabdariffa L. provides insights into metabolisms of medicinal natural products.</title>
        <authorList>
            <person name="Kim T."/>
        </authorList>
    </citation>
    <scope>NUCLEOTIDE SEQUENCE [LARGE SCALE GENOMIC DNA]</scope>
    <source>
        <strain evidence="1">TK-2024</strain>
        <tissue evidence="1">Old leaves</tissue>
    </source>
</reference>
<organism evidence="1 2">
    <name type="scientific">Hibiscus sabdariffa</name>
    <name type="common">roselle</name>
    <dbReference type="NCBI Taxonomy" id="183260"/>
    <lineage>
        <taxon>Eukaryota</taxon>
        <taxon>Viridiplantae</taxon>
        <taxon>Streptophyta</taxon>
        <taxon>Embryophyta</taxon>
        <taxon>Tracheophyta</taxon>
        <taxon>Spermatophyta</taxon>
        <taxon>Magnoliopsida</taxon>
        <taxon>eudicotyledons</taxon>
        <taxon>Gunneridae</taxon>
        <taxon>Pentapetalae</taxon>
        <taxon>rosids</taxon>
        <taxon>malvids</taxon>
        <taxon>Malvales</taxon>
        <taxon>Malvaceae</taxon>
        <taxon>Malvoideae</taxon>
        <taxon>Hibiscus</taxon>
    </lineage>
</organism>
<comment type="caution">
    <text evidence="1">The sequence shown here is derived from an EMBL/GenBank/DDBJ whole genome shotgun (WGS) entry which is preliminary data.</text>
</comment>
<dbReference type="Proteomes" id="UP001396334">
    <property type="component" value="Unassembled WGS sequence"/>
</dbReference>
<evidence type="ECO:0000313" key="1">
    <source>
        <dbReference type="EMBL" id="KAK9025173.1"/>
    </source>
</evidence>
<sequence length="123" mass="13793">MPMETSDKTDAHTSIIPEDLPLPDVPLSVAEEGDVVRGMVNGLISIKFLKRIQSLATKLLDQTVVLKLLGRHIGYNNLKSKSREDFLNTLADGPWTVFGHYLIVEPLIKDFWSSQPYSMKIVV</sequence>